<dbReference type="InterPro" id="IPR047296">
    <property type="entry name" value="GIY-YIG_UvrC_Cho"/>
</dbReference>
<comment type="caution">
    <text evidence="2">The sequence shown here is derived from an EMBL/GenBank/DDBJ whole genome shotgun (WGS) entry which is preliminary data.</text>
</comment>
<name>A0A323VEH0_9ACTN</name>
<sequence>TQIAGLSGRLQRMVSQTRSMEIITTNSEAEALLLEAQLIKRFRPPFNVLLRDDKSFPFILLRADHAFPRIQKHRGARRAKGNYYGPFASAGSVNTTLNALQKLFLLRSCTDSYFNNRDRPCL</sequence>
<dbReference type="CDD" id="cd10434">
    <property type="entry name" value="GIY-YIG_UvrC_Cho"/>
    <property type="match status" value="1"/>
</dbReference>
<dbReference type="InterPro" id="IPR000305">
    <property type="entry name" value="GIY-YIG_endonuc"/>
</dbReference>
<dbReference type="AlphaFoldDB" id="A0A323VEH0"/>
<evidence type="ECO:0000259" key="1">
    <source>
        <dbReference type="PROSITE" id="PS50164"/>
    </source>
</evidence>
<dbReference type="GO" id="GO:0009380">
    <property type="term" value="C:excinuclease repair complex"/>
    <property type="evidence" value="ECO:0007669"/>
    <property type="project" value="TreeGrafter"/>
</dbReference>
<gene>
    <name evidence="2" type="ORF">DMO24_24555</name>
</gene>
<feature type="non-terminal residue" evidence="2">
    <location>
        <position position="1"/>
    </location>
</feature>
<dbReference type="PANTHER" id="PTHR30562">
    <property type="entry name" value="UVRC/OXIDOREDUCTASE"/>
    <property type="match status" value="1"/>
</dbReference>
<keyword evidence="3" id="KW-1185">Reference proteome</keyword>
<dbReference type="SUPFAM" id="SSF82771">
    <property type="entry name" value="GIY-YIG endonuclease"/>
    <property type="match status" value="1"/>
</dbReference>
<dbReference type="PANTHER" id="PTHR30562:SF1">
    <property type="entry name" value="UVRABC SYSTEM PROTEIN C"/>
    <property type="match status" value="1"/>
</dbReference>
<dbReference type="InterPro" id="IPR035901">
    <property type="entry name" value="GIY-YIG_endonuc_sf"/>
</dbReference>
<proteinExistence type="predicted"/>
<feature type="non-terminal residue" evidence="2">
    <location>
        <position position="122"/>
    </location>
</feature>
<evidence type="ECO:0000313" key="3">
    <source>
        <dbReference type="Proteomes" id="UP000247602"/>
    </source>
</evidence>
<evidence type="ECO:0000313" key="2">
    <source>
        <dbReference type="EMBL" id="PZA18728.1"/>
    </source>
</evidence>
<dbReference type="EMBL" id="QKNV01000722">
    <property type="protein sequence ID" value="PZA18728.1"/>
    <property type="molecule type" value="Genomic_DNA"/>
</dbReference>
<dbReference type="InterPro" id="IPR050066">
    <property type="entry name" value="UvrABC_protein_C"/>
</dbReference>
<dbReference type="Proteomes" id="UP000247602">
    <property type="component" value="Unassembled WGS sequence"/>
</dbReference>
<protein>
    <submittedName>
        <fullName evidence="2">Excinuclease ABC subunit C</fullName>
    </submittedName>
</protein>
<feature type="domain" description="GIY-YIG" evidence="1">
    <location>
        <begin position="1"/>
        <end position="48"/>
    </location>
</feature>
<dbReference type="GO" id="GO:0006289">
    <property type="term" value="P:nucleotide-excision repair"/>
    <property type="evidence" value="ECO:0007669"/>
    <property type="project" value="InterPro"/>
</dbReference>
<reference evidence="2 3" key="1">
    <citation type="submission" date="2018-06" db="EMBL/GenBank/DDBJ databases">
        <title>Draft genome sequence of Modestobacter versicolor CP153-2.</title>
        <authorList>
            <person name="Gundlapally S.R."/>
        </authorList>
    </citation>
    <scope>NUCLEOTIDE SEQUENCE [LARGE SCALE GENOMIC DNA]</scope>
    <source>
        <strain evidence="2 3">CP153-2</strain>
    </source>
</reference>
<organism evidence="2 3">
    <name type="scientific">Modestobacter versicolor</name>
    <dbReference type="NCBI Taxonomy" id="429133"/>
    <lineage>
        <taxon>Bacteria</taxon>
        <taxon>Bacillati</taxon>
        <taxon>Actinomycetota</taxon>
        <taxon>Actinomycetes</taxon>
        <taxon>Geodermatophilales</taxon>
        <taxon>Geodermatophilaceae</taxon>
        <taxon>Modestobacter</taxon>
    </lineage>
</organism>
<accession>A0A323VEH0</accession>
<dbReference type="Gene3D" id="3.40.1440.10">
    <property type="entry name" value="GIY-YIG endonuclease"/>
    <property type="match status" value="1"/>
</dbReference>
<dbReference type="PROSITE" id="PS50164">
    <property type="entry name" value="GIY_YIG"/>
    <property type="match status" value="1"/>
</dbReference>